<dbReference type="OrthoDB" id="201656at2759"/>
<gene>
    <name evidence="2" type="ORF">CcCBS67573_g06647</name>
</gene>
<feature type="domain" description="Enoyl reductase (ER)" evidence="1">
    <location>
        <begin position="13"/>
        <end position="332"/>
    </location>
</feature>
<accession>A0A507F3Y5</accession>
<evidence type="ECO:0000313" key="3">
    <source>
        <dbReference type="Proteomes" id="UP000320333"/>
    </source>
</evidence>
<dbReference type="EMBL" id="QEAP01000295">
    <property type="protein sequence ID" value="TPX70098.1"/>
    <property type="molecule type" value="Genomic_DNA"/>
</dbReference>
<dbReference type="InterPro" id="IPR011032">
    <property type="entry name" value="GroES-like_sf"/>
</dbReference>
<evidence type="ECO:0000259" key="1">
    <source>
        <dbReference type="SMART" id="SM00829"/>
    </source>
</evidence>
<dbReference type="Proteomes" id="UP000320333">
    <property type="component" value="Unassembled WGS sequence"/>
</dbReference>
<dbReference type="Pfam" id="PF13602">
    <property type="entry name" value="ADH_zinc_N_2"/>
    <property type="match status" value="1"/>
</dbReference>
<sequence length="335" mass="35655">MKAVLWTAYGAAATSLAITHTARKPQPQQLSRTSVLVRVHAAGIAQGDCEMRAMNLPAFIRAPVRLMTGLVKPRTGSVLGQEFSGVVEHVGPAVDAFKIGDQVYGTTGVAFGAYAEFVAVDAAGAGGSLLAIKPSNLTHAQASVAALSAMEALCFLRQARMKEGDSVLVIGAGGNIGSFAVQLAKRYFKAGKVVGVDSTNKLDMMRELGADHVADFTKEDYVASTQDKFDVILDAPGKCAFSSCERIMNEGGRYAKAMFGFGEFLGKMLPSTGTKEMVLGMATYQKEDFELLTRLFEEGAIAPVIDRCFKMDDVVKAHEYSESGQKVGCIAMTIP</sequence>
<dbReference type="SUPFAM" id="SSF50129">
    <property type="entry name" value="GroES-like"/>
    <property type="match status" value="1"/>
</dbReference>
<dbReference type="AlphaFoldDB" id="A0A507F3Y5"/>
<protein>
    <recommendedName>
        <fullName evidence="1">Enoyl reductase (ER) domain-containing protein</fullName>
    </recommendedName>
</protein>
<reference evidence="2 3" key="1">
    <citation type="journal article" date="2019" name="Sci. Rep.">
        <title>Comparative genomics of chytrid fungi reveal insights into the obligate biotrophic and pathogenic lifestyle of Synchytrium endobioticum.</title>
        <authorList>
            <person name="van de Vossenberg B.T.L.H."/>
            <person name="Warris S."/>
            <person name="Nguyen H.D.T."/>
            <person name="van Gent-Pelzer M.P.E."/>
            <person name="Joly D.L."/>
            <person name="van de Geest H.C."/>
            <person name="Bonants P.J.M."/>
            <person name="Smith D.S."/>
            <person name="Levesque C.A."/>
            <person name="van der Lee T.A.J."/>
        </authorList>
    </citation>
    <scope>NUCLEOTIDE SEQUENCE [LARGE SCALE GENOMIC DNA]</scope>
    <source>
        <strain evidence="2 3">CBS 675.73</strain>
    </source>
</reference>
<dbReference type="InterPro" id="IPR013154">
    <property type="entry name" value="ADH-like_N"/>
</dbReference>
<name>A0A507F3Y5_9FUNG</name>
<dbReference type="Gene3D" id="3.90.180.10">
    <property type="entry name" value="Medium-chain alcohol dehydrogenases, catalytic domain"/>
    <property type="match status" value="1"/>
</dbReference>
<organism evidence="2 3">
    <name type="scientific">Chytriomyces confervae</name>
    <dbReference type="NCBI Taxonomy" id="246404"/>
    <lineage>
        <taxon>Eukaryota</taxon>
        <taxon>Fungi</taxon>
        <taxon>Fungi incertae sedis</taxon>
        <taxon>Chytridiomycota</taxon>
        <taxon>Chytridiomycota incertae sedis</taxon>
        <taxon>Chytridiomycetes</taxon>
        <taxon>Chytridiales</taxon>
        <taxon>Chytriomycetaceae</taxon>
        <taxon>Chytriomyces</taxon>
    </lineage>
</organism>
<dbReference type="CDD" id="cd08267">
    <property type="entry name" value="MDR1"/>
    <property type="match status" value="1"/>
</dbReference>
<dbReference type="Pfam" id="PF08240">
    <property type="entry name" value="ADH_N"/>
    <property type="match status" value="1"/>
</dbReference>
<dbReference type="STRING" id="246404.A0A507F3Y5"/>
<dbReference type="SUPFAM" id="SSF51735">
    <property type="entry name" value="NAD(P)-binding Rossmann-fold domains"/>
    <property type="match status" value="1"/>
</dbReference>
<dbReference type="SMART" id="SM00829">
    <property type="entry name" value="PKS_ER"/>
    <property type="match status" value="1"/>
</dbReference>
<dbReference type="GO" id="GO:0016491">
    <property type="term" value="F:oxidoreductase activity"/>
    <property type="evidence" value="ECO:0007669"/>
    <property type="project" value="InterPro"/>
</dbReference>
<keyword evidence="3" id="KW-1185">Reference proteome</keyword>
<dbReference type="PANTHER" id="PTHR11695">
    <property type="entry name" value="ALCOHOL DEHYDROGENASE RELATED"/>
    <property type="match status" value="1"/>
</dbReference>
<comment type="caution">
    <text evidence="2">The sequence shown here is derived from an EMBL/GenBank/DDBJ whole genome shotgun (WGS) entry which is preliminary data.</text>
</comment>
<dbReference type="InterPro" id="IPR050700">
    <property type="entry name" value="YIM1/Zinc_Alcohol_DH_Fams"/>
</dbReference>
<dbReference type="PANTHER" id="PTHR11695:SF648">
    <property type="entry name" value="ZINC-BINDING OXIDOREDUCTASE"/>
    <property type="match status" value="1"/>
</dbReference>
<dbReference type="InterPro" id="IPR020843">
    <property type="entry name" value="ER"/>
</dbReference>
<proteinExistence type="predicted"/>
<dbReference type="Gene3D" id="3.40.50.720">
    <property type="entry name" value="NAD(P)-binding Rossmann-like Domain"/>
    <property type="match status" value="1"/>
</dbReference>
<evidence type="ECO:0000313" key="2">
    <source>
        <dbReference type="EMBL" id="TPX70098.1"/>
    </source>
</evidence>
<dbReference type="InterPro" id="IPR036291">
    <property type="entry name" value="NAD(P)-bd_dom_sf"/>
</dbReference>